<reference evidence="3" key="1">
    <citation type="journal article" date="2019" name="Int. J. Syst. Evol. Microbiol.">
        <title>The Global Catalogue of Microorganisms (GCM) 10K type strain sequencing project: providing services to taxonomists for standard genome sequencing and annotation.</title>
        <authorList>
            <consortium name="The Broad Institute Genomics Platform"/>
            <consortium name="The Broad Institute Genome Sequencing Center for Infectious Disease"/>
            <person name="Wu L."/>
            <person name="Ma J."/>
        </authorList>
    </citation>
    <scope>NUCLEOTIDE SEQUENCE [LARGE SCALE GENOMIC DNA]</scope>
    <source>
        <strain evidence="3">CECT 7806</strain>
    </source>
</reference>
<feature type="transmembrane region" description="Helical" evidence="1">
    <location>
        <begin position="46"/>
        <end position="71"/>
    </location>
</feature>
<keyword evidence="1" id="KW-1133">Transmembrane helix</keyword>
<protein>
    <recommendedName>
        <fullName evidence="4">SGNH domain-containing protein</fullName>
    </recommendedName>
</protein>
<name>A0ABT8AQ96_9HYPH</name>
<dbReference type="Proteomes" id="UP001244297">
    <property type="component" value="Unassembled WGS sequence"/>
</dbReference>
<evidence type="ECO:0000313" key="3">
    <source>
        <dbReference type="Proteomes" id="UP001244297"/>
    </source>
</evidence>
<keyword evidence="1" id="KW-0812">Transmembrane</keyword>
<accession>A0ABT8AQ96</accession>
<sequence>MSTDTESLWDAEPDTDVSVAEWKSEMGPPDAALQSQIADREGLKSYVGLTIATIVSCFFAYVILIIILQALDRKPPPAFTNNLCIDGKIEFLRQNSPVDPTHLVIGSSISWRNIDSSTIVDRHPQSRPLNGGFCSLHMNQIAFVSDFLIKRYPTVSDLLLVLDVEDMAACRQNKTILFNENDVASYLSKANDIQFYFKYFSPISLLRNAMQLKERKQNLIELDPLVFTAYADGPLNTSQERGLFYGTAPPIDNACVDALRSLANAAKTKKLRLTVVTMPLPSTWSEKYDQDAVVQKRFTDTVRTALDGTGTQFWDGWAEAKIDPKAYTDAYHLRWSAVPAFTQQLIKATQFGSSDS</sequence>
<evidence type="ECO:0000313" key="2">
    <source>
        <dbReference type="EMBL" id="MDN3572077.1"/>
    </source>
</evidence>
<evidence type="ECO:0000256" key="1">
    <source>
        <dbReference type="SAM" id="Phobius"/>
    </source>
</evidence>
<proteinExistence type="predicted"/>
<keyword evidence="1" id="KW-0472">Membrane</keyword>
<comment type="caution">
    <text evidence="2">The sequence shown here is derived from an EMBL/GenBank/DDBJ whole genome shotgun (WGS) entry which is preliminary data.</text>
</comment>
<evidence type="ECO:0008006" key="4">
    <source>
        <dbReference type="Google" id="ProtNLM"/>
    </source>
</evidence>
<organism evidence="2 3">
    <name type="scientific">Methylobacterium longum</name>
    <dbReference type="NCBI Taxonomy" id="767694"/>
    <lineage>
        <taxon>Bacteria</taxon>
        <taxon>Pseudomonadati</taxon>
        <taxon>Pseudomonadota</taxon>
        <taxon>Alphaproteobacteria</taxon>
        <taxon>Hyphomicrobiales</taxon>
        <taxon>Methylobacteriaceae</taxon>
        <taxon>Methylobacterium</taxon>
    </lineage>
</organism>
<dbReference type="EMBL" id="JAUFPT010000054">
    <property type="protein sequence ID" value="MDN3572077.1"/>
    <property type="molecule type" value="Genomic_DNA"/>
</dbReference>
<keyword evidence="3" id="KW-1185">Reference proteome</keyword>
<gene>
    <name evidence="2" type="ORF">QWZ18_15750</name>
</gene>
<dbReference type="RefSeq" id="WP_238287087.1">
    <property type="nucleotide sequence ID" value="NZ_BPQS01000008.1"/>
</dbReference>